<keyword evidence="2" id="KW-1185">Reference proteome</keyword>
<proteinExistence type="predicted"/>
<dbReference type="AlphaFoldDB" id="A0A132PP70"/>
<reference evidence="1 2" key="1">
    <citation type="submission" date="2015-07" db="EMBL/GenBank/DDBJ databases">
        <title>A draft genome sequence of Mycobacterium wolinskyi.</title>
        <authorList>
            <person name="de Man T.J."/>
            <person name="Perry K.A."/>
            <person name="Coulliette A.D."/>
            <person name="Jensen B."/>
            <person name="Toney N.C."/>
            <person name="Limbago B.M."/>
            <person name="Noble-Wang J."/>
        </authorList>
    </citation>
    <scope>NUCLEOTIDE SEQUENCE [LARGE SCALE GENOMIC DNA]</scope>
    <source>
        <strain evidence="1 2">CDC_01</strain>
    </source>
</reference>
<dbReference type="EMBL" id="LGTW01000006">
    <property type="protein sequence ID" value="KWX24138.1"/>
    <property type="molecule type" value="Genomic_DNA"/>
</dbReference>
<dbReference type="STRING" id="59750.AWC31_09625"/>
<dbReference type="Proteomes" id="UP000070612">
    <property type="component" value="Unassembled WGS sequence"/>
</dbReference>
<dbReference type="Gene3D" id="3.30.70.1230">
    <property type="entry name" value="Nucleotide cyclase"/>
    <property type="match status" value="1"/>
</dbReference>
<gene>
    <name evidence="1" type="ORF">AFM11_12355</name>
</gene>
<organism evidence="1 2">
    <name type="scientific">Mycolicibacterium wolinskyi</name>
    <dbReference type="NCBI Taxonomy" id="59750"/>
    <lineage>
        <taxon>Bacteria</taxon>
        <taxon>Bacillati</taxon>
        <taxon>Actinomycetota</taxon>
        <taxon>Actinomycetes</taxon>
        <taxon>Mycobacteriales</taxon>
        <taxon>Mycobacteriaceae</taxon>
        <taxon>Mycolicibacterium</taxon>
    </lineage>
</organism>
<dbReference type="InterPro" id="IPR029787">
    <property type="entry name" value="Nucleotide_cyclase"/>
</dbReference>
<evidence type="ECO:0000313" key="2">
    <source>
        <dbReference type="Proteomes" id="UP000070612"/>
    </source>
</evidence>
<sequence>MTVKLPTGAVTLMAGAEGSARLWQTQPDDMAAALPWLRTTAVHLIALNDGILRSGLDNTEGFVATFGRASDALSCALALQLAPTDPFSLCIGVHSVADGAAKLCDVAHGGQTLISGTTVSSGFGGLPAGATLTHLGSHRLDDPQWQERLFELRHPGLPKRIQLLDVPQAVLAHDLLN</sequence>
<comment type="caution">
    <text evidence="1">The sequence shown here is derived from an EMBL/GenBank/DDBJ whole genome shotgun (WGS) entry which is preliminary data.</text>
</comment>
<protein>
    <recommendedName>
        <fullName evidence="3">LuxR family transcriptional regulator</fullName>
    </recommendedName>
</protein>
<evidence type="ECO:0000313" key="1">
    <source>
        <dbReference type="EMBL" id="KWX24138.1"/>
    </source>
</evidence>
<dbReference type="PATRIC" id="fig|59750.3.peg.6550"/>
<evidence type="ECO:0008006" key="3">
    <source>
        <dbReference type="Google" id="ProtNLM"/>
    </source>
</evidence>
<name>A0A132PP70_9MYCO</name>
<dbReference type="SUPFAM" id="SSF55073">
    <property type="entry name" value="Nucleotide cyclase"/>
    <property type="match status" value="1"/>
</dbReference>
<accession>A0A132PP70</accession>